<keyword evidence="2" id="KW-1185">Reference proteome</keyword>
<proteinExistence type="predicted"/>
<protein>
    <submittedName>
        <fullName evidence="1">Uncharacterized protein</fullName>
    </submittedName>
</protein>
<comment type="caution">
    <text evidence="1">The sequence shown here is derived from an EMBL/GenBank/DDBJ whole genome shotgun (WGS) entry which is preliminary data.</text>
</comment>
<sequence>MHLPAELHAYVALEPHVTMFRGRPFFSRFTSTSIRSHVEKPRIVDFFLFPEGRNGFTGALRKEPSSQAEAPWEGKDLSLPEPPSDLPRLIGVEVACGKRHMRVQLQFSAPFHGIVFSKGHHGQPECVYVGPRSGITAANFDVFYDRCGTKPDHHGSFYENTIVVQYGVDIIEAWDEAKRLRCEWHDAYEKSALRTPSIQLADLDVQELNFQGDSVGCWMEIQEGEGKGPWAKQVSSIVPLGSPLTMVIAINDRDKQFDMRVKSCAAHDGLRGPIQLTDDRGCVLRPKMLTAFMKVRDFSGKASVVAFSHFYAFKFPDTIEVQIQCVVEICRHGCPDDCPGHEQHPPHGGGGDLPPPNHLEEHQGPPERHHHPGPPHHQRPHYTSSSSQHDQKMENPSPQQQQQQQQQQHRHDPQREGVAAGSSLHAIKHRPQQPPLQQSSTVTQPPVQRQTVPFGLPLLSVNVVPDHYYPPTPPGVHMGQMHPHNVASVHHAPPPHLSYPPMDPHMQVMPRRPSYEEAEEQLLQEGPHKNVITDPPHFSTTPSQEESASHTTSDNKYESVSEKGPSSYTEPSAATAAPEEKPTMRPLYYEAPKSAGVQPPHSEQPHTTTDPSLPHTEIEYEDDDETTSDMPDTTTTPTTTSEGEGYFTATSRNTFNMPPPVRPYPQTPPREGSLSEGNNVDAPDASSARPVFFTYSPPSRAPVHIPVKEDLSDTDGNVSGGGKFSAIRPRPPAPAGPTGELYRHPRPHYPYPISKIGLAGASNPDVFQERVDIAAETASVAPSTLAETETTHDANKSETPSTTTSSTTATTEDPTHVSKVPIQASVTLMSGRFPNGPRSLKTKRNAVGSSDQLGVHGSLRVIAGVDLAFLPNVTRDDAAIFTGRYEEIIYGVCLPATGLAASVGAFVLLILCTTCIAAYLYYVLRTYEAKSKQSFVLRRFLSTYRNRKMKH</sequence>
<dbReference type="EMBL" id="CM023482">
    <property type="protein sequence ID" value="KAH6939605.1"/>
    <property type="molecule type" value="Genomic_DNA"/>
</dbReference>
<name>A0ACB7SY87_HYAAI</name>
<gene>
    <name evidence="1" type="ORF">HPB50_019945</name>
</gene>
<accession>A0ACB7SY87</accession>
<organism evidence="1 2">
    <name type="scientific">Hyalomma asiaticum</name>
    <name type="common">Tick</name>
    <dbReference type="NCBI Taxonomy" id="266040"/>
    <lineage>
        <taxon>Eukaryota</taxon>
        <taxon>Metazoa</taxon>
        <taxon>Ecdysozoa</taxon>
        <taxon>Arthropoda</taxon>
        <taxon>Chelicerata</taxon>
        <taxon>Arachnida</taxon>
        <taxon>Acari</taxon>
        <taxon>Parasitiformes</taxon>
        <taxon>Ixodida</taxon>
        <taxon>Ixodoidea</taxon>
        <taxon>Ixodidae</taxon>
        <taxon>Hyalomminae</taxon>
        <taxon>Hyalomma</taxon>
    </lineage>
</organism>
<evidence type="ECO:0000313" key="2">
    <source>
        <dbReference type="Proteomes" id="UP000821845"/>
    </source>
</evidence>
<dbReference type="Proteomes" id="UP000821845">
    <property type="component" value="Chromosome 2"/>
</dbReference>
<evidence type="ECO:0000313" key="1">
    <source>
        <dbReference type="EMBL" id="KAH6939605.1"/>
    </source>
</evidence>
<reference evidence="1" key="1">
    <citation type="submission" date="2020-05" db="EMBL/GenBank/DDBJ databases">
        <title>Large-scale comparative analyses of tick genomes elucidate their genetic diversity and vector capacities.</title>
        <authorList>
            <person name="Jia N."/>
            <person name="Wang J."/>
            <person name="Shi W."/>
            <person name="Du L."/>
            <person name="Sun Y."/>
            <person name="Zhan W."/>
            <person name="Jiang J."/>
            <person name="Wang Q."/>
            <person name="Zhang B."/>
            <person name="Ji P."/>
            <person name="Sakyi L.B."/>
            <person name="Cui X."/>
            <person name="Yuan T."/>
            <person name="Jiang B."/>
            <person name="Yang W."/>
            <person name="Lam T.T.-Y."/>
            <person name="Chang Q."/>
            <person name="Ding S."/>
            <person name="Wang X."/>
            <person name="Zhu J."/>
            <person name="Ruan X."/>
            <person name="Zhao L."/>
            <person name="Wei J."/>
            <person name="Que T."/>
            <person name="Du C."/>
            <person name="Cheng J."/>
            <person name="Dai P."/>
            <person name="Han X."/>
            <person name="Huang E."/>
            <person name="Gao Y."/>
            <person name="Liu J."/>
            <person name="Shao H."/>
            <person name="Ye R."/>
            <person name="Li L."/>
            <person name="Wei W."/>
            <person name="Wang X."/>
            <person name="Wang C."/>
            <person name="Yang T."/>
            <person name="Huo Q."/>
            <person name="Li W."/>
            <person name="Guo W."/>
            <person name="Chen H."/>
            <person name="Zhou L."/>
            <person name="Ni X."/>
            <person name="Tian J."/>
            <person name="Zhou Y."/>
            <person name="Sheng Y."/>
            <person name="Liu T."/>
            <person name="Pan Y."/>
            <person name="Xia L."/>
            <person name="Li J."/>
            <person name="Zhao F."/>
            <person name="Cao W."/>
        </authorList>
    </citation>
    <scope>NUCLEOTIDE SEQUENCE</scope>
    <source>
        <strain evidence="1">Hyas-2018</strain>
    </source>
</reference>